<dbReference type="InterPro" id="IPR011051">
    <property type="entry name" value="RmlC_Cupin_sf"/>
</dbReference>
<keyword evidence="1" id="KW-0479">Metal-binding</keyword>
<feature type="domain" description="Cupin type-2" evidence="2">
    <location>
        <begin position="46"/>
        <end position="110"/>
    </location>
</feature>
<keyword evidence="4" id="KW-1185">Reference proteome</keyword>
<sequence length="115" mass="12657">MIIRECDTKKVTSEKPRGGHGLIHGMQYLVGDQITNKIKIVMANDLEIGAMIGEHSHIDDEEFYYIIAGQGRVIDDGVVKEVSAGDLVYTGSGHSHSLENIGDTKLKFLAFIVEK</sequence>
<gene>
    <name evidence="3" type="ORF">DYH56_01655</name>
</gene>
<reference evidence="3 4" key="1">
    <citation type="submission" date="2018-08" db="EMBL/GenBank/DDBJ databases">
        <title>Draft genome sequence of Psychrilyobacter sp. strain SD5 isolated from Black Sea water.</title>
        <authorList>
            <person name="Yadav S."/>
            <person name="Villanueva L."/>
            <person name="Damste J.S.S."/>
        </authorList>
    </citation>
    <scope>NUCLEOTIDE SEQUENCE [LARGE SCALE GENOMIC DNA]</scope>
    <source>
        <strain evidence="3 4">SD5</strain>
    </source>
</reference>
<comment type="caution">
    <text evidence="3">The sequence shown here is derived from an EMBL/GenBank/DDBJ whole genome shotgun (WGS) entry which is preliminary data.</text>
</comment>
<dbReference type="PANTHER" id="PTHR35848">
    <property type="entry name" value="OXALATE-BINDING PROTEIN"/>
    <property type="match status" value="1"/>
</dbReference>
<dbReference type="PANTHER" id="PTHR35848:SF6">
    <property type="entry name" value="CUPIN TYPE-2 DOMAIN-CONTAINING PROTEIN"/>
    <property type="match status" value="1"/>
</dbReference>
<dbReference type="SUPFAM" id="SSF51182">
    <property type="entry name" value="RmlC-like cupins"/>
    <property type="match status" value="1"/>
</dbReference>
<evidence type="ECO:0000313" key="3">
    <source>
        <dbReference type="EMBL" id="REI42880.1"/>
    </source>
</evidence>
<dbReference type="EMBL" id="QUAJ01000002">
    <property type="protein sequence ID" value="REI42880.1"/>
    <property type="molecule type" value="Genomic_DNA"/>
</dbReference>
<dbReference type="Proteomes" id="UP000263486">
    <property type="component" value="Unassembled WGS sequence"/>
</dbReference>
<name>A0ABX9KKE8_9FUSO</name>
<dbReference type="InterPro" id="IPR013096">
    <property type="entry name" value="Cupin_2"/>
</dbReference>
<dbReference type="InterPro" id="IPR051610">
    <property type="entry name" value="GPI/OXD"/>
</dbReference>
<proteinExistence type="predicted"/>
<organism evidence="3 4">
    <name type="scientific">Psychrilyobacter piezotolerans</name>
    <dbReference type="NCBI Taxonomy" id="2293438"/>
    <lineage>
        <taxon>Bacteria</taxon>
        <taxon>Fusobacteriati</taxon>
        <taxon>Fusobacteriota</taxon>
        <taxon>Fusobacteriia</taxon>
        <taxon>Fusobacteriales</taxon>
        <taxon>Fusobacteriaceae</taxon>
        <taxon>Psychrilyobacter</taxon>
    </lineage>
</organism>
<evidence type="ECO:0000313" key="4">
    <source>
        <dbReference type="Proteomes" id="UP000263486"/>
    </source>
</evidence>
<evidence type="ECO:0000256" key="1">
    <source>
        <dbReference type="ARBA" id="ARBA00022723"/>
    </source>
</evidence>
<dbReference type="Gene3D" id="2.60.120.10">
    <property type="entry name" value="Jelly Rolls"/>
    <property type="match status" value="1"/>
</dbReference>
<dbReference type="InterPro" id="IPR014710">
    <property type="entry name" value="RmlC-like_jellyroll"/>
</dbReference>
<protein>
    <submittedName>
        <fullName evidence="3">Cupin domain-containing protein</fullName>
    </submittedName>
</protein>
<evidence type="ECO:0000259" key="2">
    <source>
        <dbReference type="Pfam" id="PF07883"/>
    </source>
</evidence>
<dbReference type="RefSeq" id="WP_114641112.1">
    <property type="nucleotide sequence ID" value="NZ_JAACIO010000002.1"/>
</dbReference>
<dbReference type="Pfam" id="PF07883">
    <property type="entry name" value="Cupin_2"/>
    <property type="match status" value="1"/>
</dbReference>
<accession>A0ABX9KKE8</accession>